<dbReference type="AlphaFoldDB" id="A0A251ZVH9"/>
<sequence>MKRTVLFALLASACISHSVMAKDYKFKSQFNPSTVQWSKNTGAAMVAGMGIYREADGTMKTCAGQTITYYPYDAYILEDLQVKMRGISKVKDFDSRMNEYAFTVPCDVNGDFKLTGIPEGKWIFVMNIPTEKNKSGYSSYDQSADLTNVAGQGNGILYRIVNVTVGKVNSVPLVQGDVDEH</sequence>
<proteinExistence type="predicted"/>
<protein>
    <submittedName>
        <fullName evidence="2">Uncharacterized protein</fullName>
    </submittedName>
</protein>
<comment type="caution">
    <text evidence="2">The sequence shown here is derived from an EMBL/GenBank/DDBJ whole genome shotgun (WGS) entry which is preliminary data.</text>
</comment>
<feature type="signal peptide" evidence="1">
    <location>
        <begin position="1"/>
        <end position="21"/>
    </location>
</feature>
<name>A0A251ZVH9_9PROT</name>
<dbReference type="RefSeq" id="WP_086632130.1">
    <property type="nucleotide sequence ID" value="NZ_JOPB01000005.1"/>
</dbReference>
<evidence type="ECO:0000313" key="2">
    <source>
        <dbReference type="EMBL" id="OUI78676.1"/>
    </source>
</evidence>
<keyword evidence="1" id="KW-0732">Signal</keyword>
<organism evidence="2 3">
    <name type="scientific">Commensalibacter intestini</name>
    <dbReference type="NCBI Taxonomy" id="479936"/>
    <lineage>
        <taxon>Bacteria</taxon>
        <taxon>Pseudomonadati</taxon>
        <taxon>Pseudomonadota</taxon>
        <taxon>Alphaproteobacteria</taxon>
        <taxon>Acetobacterales</taxon>
        <taxon>Acetobacteraceae</taxon>
    </lineage>
</organism>
<reference evidence="3" key="1">
    <citation type="submission" date="2014-06" db="EMBL/GenBank/DDBJ databases">
        <authorList>
            <person name="Winans N.J."/>
            <person name="Newell P.D."/>
            <person name="Douglas A.E."/>
        </authorList>
    </citation>
    <scope>NUCLEOTIDE SEQUENCE [LARGE SCALE GENOMIC DNA]</scope>
    <source>
        <strain evidence="3">DmL_052</strain>
    </source>
</reference>
<feature type="chain" id="PRO_5012264911" evidence="1">
    <location>
        <begin position="22"/>
        <end position="181"/>
    </location>
</feature>
<evidence type="ECO:0000313" key="3">
    <source>
        <dbReference type="Proteomes" id="UP000194946"/>
    </source>
</evidence>
<dbReference type="Proteomes" id="UP000194946">
    <property type="component" value="Unassembled WGS sequence"/>
</dbReference>
<evidence type="ECO:0000256" key="1">
    <source>
        <dbReference type="SAM" id="SignalP"/>
    </source>
</evidence>
<dbReference type="EMBL" id="JOPB01000005">
    <property type="protein sequence ID" value="OUI78676.1"/>
    <property type="molecule type" value="Genomic_DNA"/>
</dbReference>
<gene>
    <name evidence="2" type="ORF">HK18_07245</name>
</gene>
<accession>A0A251ZVH9</accession>
<keyword evidence="3" id="KW-1185">Reference proteome</keyword>
<dbReference type="SUPFAM" id="SSF117074">
    <property type="entry name" value="Hypothetical protein PA1324"/>
    <property type="match status" value="1"/>
</dbReference>